<organism evidence="2 3">
    <name type="scientific">Mordavella massiliensis</name>
    <dbReference type="NCBI Taxonomy" id="1871024"/>
    <lineage>
        <taxon>Bacteria</taxon>
        <taxon>Bacillati</taxon>
        <taxon>Bacillota</taxon>
        <taxon>Clostridia</taxon>
        <taxon>Eubacteriales</taxon>
        <taxon>Clostridiaceae</taxon>
        <taxon>Mordavella</taxon>
    </lineage>
</organism>
<comment type="caution">
    <text evidence="2">The sequence shown here is derived from an EMBL/GenBank/DDBJ whole genome shotgun (WGS) entry which is preliminary data.</text>
</comment>
<dbReference type="PANTHER" id="PTHR11614">
    <property type="entry name" value="PHOSPHOLIPASE-RELATED"/>
    <property type="match status" value="1"/>
</dbReference>
<dbReference type="SUPFAM" id="SSF53474">
    <property type="entry name" value="alpha/beta-Hydrolases"/>
    <property type="match status" value="1"/>
</dbReference>
<accession>A0A938X2U5</accession>
<protein>
    <submittedName>
        <fullName evidence="2">Lysophospholipase</fullName>
    </submittedName>
</protein>
<evidence type="ECO:0000313" key="2">
    <source>
        <dbReference type="EMBL" id="MBM6827074.1"/>
    </source>
</evidence>
<dbReference type="InterPro" id="IPR029058">
    <property type="entry name" value="AB_hydrolase_fold"/>
</dbReference>
<proteinExistence type="predicted"/>
<dbReference type="InterPro" id="IPR022742">
    <property type="entry name" value="Hydrolase_4"/>
</dbReference>
<dbReference type="AlphaFoldDB" id="A0A938X2U5"/>
<sequence>MRQEFYYPSSDGETQIHAIEWAPEGEVRAVLQICHGMVEYIGRYDAFASWLAKRGFYVTGNDHLGHGKSVTSDSEYGYFHEPDGNRCVIEDIHTLRERAEGKYPGVPYFMLGHSMGSFLLRQYILGHGRGLAGAVIMGTGEKSRLLLWAGQRLCQILAAVKGWHYHSRLIDGLGLGSYNKAFEPSESKREWVTSDLEIRAKYENDPLCNFTFTVNGYYQMFEGMKQIAGKRGALRIPRTLPVLLVSGSQDPVGEFGKTVEKIYRRYQEAGIRDVTLKLYENDRHEVLNEQDRQQVYEDIFCWMEERMG</sequence>
<reference evidence="2" key="2">
    <citation type="journal article" date="2021" name="Sci. Rep.">
        <title>The distribution of antibiotic resistance genes in chicken gut microbiota commensals.</title>
        <authorList>
            <person name="Juricova H."/>
            <person name="Matiasovicova J."/>
            <person name="Kubasova T."/>
            <person name="Cejkova D."/>
            <person name="Rychlik I."/>
        </authorList>
    </citation>
    <scope>NUCLEOTIDE SEQUENCE</scope>
    <source>
        <strain evidence="2">An420c</strain>
    </source>
</reference>
<dbReference type="EMBL" id="JACJLV010000024">
    <property type="protein sequence ID" value="MBM6827074.1"/>
    <property type="molecule type" value="Genomic_DNA"/>
</dbReference>
<dbReference type="Proteomes" id="UP000713880">
    <property type="component" value="Unassembled WGS sequence"/>
</dbReference>
<feature type="domain" description="Serine aminopeptidase S33" evidence="1">
    <location>
        <begin position="26"/>
        <end position="291"/>
    </location>
</feature>
<dbReference type="RefSeq" id="WP_204909115.1">
    <property type="nucleotide sequence ID" value="NZ_JACJLV010000024.1"/>
</dbReference>
<name>A0A938X2U5_9CLOT</name>
<gene>
    <name evidence="2" type="ORF">H6A13_08180</name>
</gene>
<reference evidence="2" key="1">
    <citation type="submission" date="2020-08" db="EMBL/GenBank/DDBJ databases">
        <authorList>
            <person name="Cejkova D."/>
            <person name="Kubasova T."/>
            <person name="Jahodarova E."/>
            <person name="Rychlik I."/>
        </authorList>
    </citation>
    <scope>NUCLEOTIDE SEQUENCE</scope>
    <source>
        <strain evidence="2">An420c</strain>
    </source>
</reference>
<evidence type="ECO:0000259" key="1">
    <source>
        <dbReference type="Pfam" id="PF12146"/>
    </source>
</evidence>
<dbReference type="InterPro" id="IPR051044">
    <property type="entry name" value="MAG_DAG_Lipase"/>
</dbReference>
<dbReference type="Gene3D" id="3.40.50.1820">
    <property type="entry name" value="alpha/beta hydrolase"/>
    <property type="match status" value="1"/>
</dbReference>
<evidence type="ECO:0000313" key="3">
    <source>
        <dbReference type="Proteomes" id="UP000713880"/>
    </source>
</evidence>
<keyword evidence="3" id="KW-1185">Reference proteome</keyword>
<dbReference type="Pfam" id="PF12146">
    <property type="entry name" value="Hydrolase_4"/>
    <property type="match status" value="1"/>
</dbReference>